<dbReference type="Pfam" id="PF00455">
    <property type="entry name" value="DeoRC"/>
    <property type="match status" value="1"/>
</dbReference>
<keyword evidence="4" id="KW-0804">Transcription</keyword>
<protein>
    <submittedName>
        <fullName evidence="6">DeoR family transcriptional regulator</fullName>
    </submittedName>
</protein>
<keyword evidence="3" id="KW-0238">DNA-binding</keyword>
<evidence type="ECO:0000256" key="3">
    <source>
        <dbReference type="ARBA" id="ARBA00023125"/>
    </source>
</evidence>
<evidence type="ECO:0000256" key="4">
    <source>
        <dbReference type="ARBA" id="ARBA00023163"/>
    </source>
</evidence>
<dbReference type="AlphaFoldDB" id="A0A3D9XY54"/>
<dbReference type="SMART" id="SM00420">
    <property type="entry name" value="HTH_DEOR"/>
    <property type="match status" value="1"/>
</dbReference>
<feature type="domain" description="HTH deoR-type" evidence="5">
    <location>
        <begin position="13"/>
        <end position="68"/>
    </location>
</feature>
<dbReference type="GO" id="GO:0003677">
    <property type="term" value="F:DNA binding"/>
    <property type="evidence" value="ECO:0007669"/>
    <property type="project" value="UniProtKB-KW"/>
</dbReference>
<dbReference type="EMBL" id="QTUJ01000001">
    <property type="protein sequence ID" value="REF73192.1"/>
    <property type="molecule type" value="Genomic_DNA"/>
</dbReference>
<reference evidence="6 7" key="1">
    <citation type="submission" date="2018-08" db="EMBL/GenBank/DDBJ databases">
        <title>Genomic Encyclopedia of Archaeal and Bacterial Type Strains, Phase II (KMG-II): from individual species to whole genera.</title>
        <authorList>
            <person name="Goeker M."/>
        </authorList>
    </citation>
    <scope>NUCLEOTIDE SEQUENCE [LARGE SCALE GENOMIC DNA]</scope>
    <source>
        <strain evidence="6 7">DSM 17099</strain>
    </source>
</reference>
<dbReference type="GO" id="GO:0003700">
    <property type="term" value="F:DNA-binding transcription factor activity"/>
    <property type="evidence" value="ECO:0007669"/>
    <property type="project" value="InterPro"/>
</dbReference>
<proteinExistence type="predicted"/>
<dbReference type="RefSeq" id="WP_116221317.1">
    <property type="nucleotide sequence ID" value="NZ_CP038196.1"/>
</dbReference>
<comment type="caution">
    <text evidence="6">The sequence shown here is derived from an EMBL/GenBank/DDBJ whole genome shotgun (WGS) entry which is preliminary data.</text>
</comment>
<dbReference type="PRINTS" id="PR00037">
    <property type="entry name" value="HTHLACR"/>
</dbReference>
<dbReference type="SMART" id="SM01134">
    <property type="entry name" value="DeoRC"/>
    <property type="match status" value="1"/>
</dbReference>
<keyword evidence="2" id="KW-0805">Transcription regulation</keyword>
<evidence type="ECO:0000256" key="1">
    <source>
        <dbReference type="ARBA" id="ARBA00022491"/>
    </source>
</evidence>
<dbReference type="PANTHER" id="PTHR30363">
    <property type="entry name" value="HTH-TYPE TRANSCRIPTIONAL REGULATOR SRLR-RELATED"/>
    <property type="match status" value="1"/>
</dbReference>
<dbReference type="PROSITE" id="PS00894">
    <property type="entry name" value="HTH_DEOR_1"/>
    <property type="match status" value="1"/>
</dbReference>
<name>A0A3D9XY54_PARVE</name>
<evidence type="ECO:0000313" key="6">
    <source>
        <dbReference type="EMBL" id="REF73192.1"/>
    </source>
</evidence>
<dbReference type="PANTHER" id="PTHR30363:SF4">
    <property type="entry name" value="GLYCEROL-3-PHOSPHATE REGULON REPRESSOR"/>
    <property type="match status" value="1"/>
</dbReference>
<dbReference type="InterPro" id="IPR014036">
    <property type="entry name" value="DeoR-like_C"/>
</dbReference>
<dbReference type="InterPro" id="IPR037171">
    <property type="entry name" value="NagB/RpiA_transferase-like"/>
</dbReference>
<dbReference type="Pfam" id="PF08220">
    <property type="entry name" value="HTH_DeoR"/>
    <property type="match status" value="1"/>
</dbReference>
<dbReference type="InterPro" id="IPR001034">
    <property type="entry name" value="DeoR_HTH"/>
</dbReference>
<dbReference type="Proteomes" id="UP000256941">
    <property type="component" value="Unassembled WGS sequence"/>
</dbReference>
<accession>A0A3D9XY54</accession>
<gene>
    <name evidence="6" type="ORF">BDD41_1723</name>
</gene>
<dbReference type="InterPro" id="IPR018356">
    <property type="entry name" value="Tscrpt_reg_HTH_DeoR_CS"/>
</dbReference>
<dbReference type="InterPro" id="IPR036390">
    <property type="entry name" value="WH_DNA-bd_sf"/>
</dbReference>
<sequence length="263" mass="28737">MSDSILFTGADKKLRRQELLLEQVLRTGYVSVEEISRRFNVTPQTARRDLADLLTTGRVRRCHGGMTPAVPFDAMTRRVRRSQNTAAKRRIADIVADLVHDESSVYLDSGSTMEIIAEALASKRRGLTVTTTSARIAVELSEREDFIVHVPTGTVRGGDNSIVGESVAPWLQEQRFDILVMTAGGVSEDGGISIDTPIEVPILTAAVAASSRVILAVDATKLEFMAPERLMDISKINDFVTNARLSRGLMNRVSAAGINLHSF</sequence>
<dbReference type="PROSITE" id="PS51000">
    <property type="entry name" value="HTH_DEOR_2"/>
    <property type="match status" value="1"/>
</dbReference>
<dbReference type="InterPro" id="IPR050313">
    <property type="entry name" value="Carb_Metab_HTH_regulators"/>
</dbReference>
<dbReference type="Gene3D" id="3.40.50.1360">
    <property type="match status" value="1"/>
</dbReference>
<evidence type="ECO:0000259" key="5">
    <source>
        <dbReference type="PROSITE" id="PS51000"/>
    </source>
</evidence>
<keyword evidence="1" id="KW-0678">Repressor</keyword>
<evidence type="ECO:0000313" key="7">
    <source>
        <dbReference type="Proteomes" id="UP000256941"/>
    </source>
</evidence>
<dbReference type="SUPFAM" id="SSF100950">
    <property type="entry name" value="NagB/RpiA/CoA transferase-like"/>
    <property type="match status" value="1"/>
</dbReference>
<evidence type="ECO:0000256" key="2">
    <source>
        <dbReference type="ARBA" id="ARBA00023015"/>
    </source>
</evidence>
<dbReference type="SUPFAM" id="SSF46785">
    <property type="entry name" value="Winged helix' DNA-binding domain"/>
    <property type="match status" value="1"/>
</dbReference>
<organism evidence="6 7">
    <name type="scientific">Paracoccus versutus</name>
    <name type="common">Thiobacillus versutus</name>
    <dbReference type="NCBI Taxonomy" id="34007"/>
    <lineage>
        <taxon>Bacteria</taxon>
        <taxon>Pseudomonadati</taxon>
        <taxon>Pseudomonadota</taxon>
        <taxon>Alphaproteobacteria</taxon>
        <taxon>Rhodobacterales</taxon>
        <taxon>Paracoccaceae</taxon>
        <taxon>Paracoccus</taxon>
    </lineage>
</organism>